<evidence type="ECO:0000313" key="1">
    <source>
        <dbReference type="EMBL" id="AIY18850.1"/>
    </source>
</evidence>
<proteinExistence type="predicted"/>
<keyword evidence="2" id="KW-1185">Reference proteome</keyword>
<dbReference type="STRING" id="2045.KR76_22470"/>
<reference evidence="1 2" key="1">
    <citation type="journal article" date="2015" name="Genome Announc.">
        <title>Complete Genome Sequence of Steroid-Transforming Nocardioides simplex VKM Ac-2033D.</title>
        <authorList>
            <person name="Shtratnikova V.Y."/>
            <person name="Schelkunov M.I."/>
            <person name="Pekov Y.A."/>
            <person name="Fokina V.V."/>
            <person name="Logacheva M.D."/>
            <person name="Sokolov S.L."/>
            <person name="Bragin E.Y."/>
            <person name="Ashapkin V.V."/>
            <person name="Donova M.V."/>
        </authorList>
    </citation>
    <scope>NUCLEOTIDE SEQUENCE [LARGE SCALE GENOMIC DNA]</scope>
    <source>
        <strain evidence="1 2">VKM Ac-2033D</strain>
    </source>
</reference>
<protein>
    <submittedName>
        <fullName evidence="1">Uncharacterized protein</fullName>
    </submittedName>
</protein>
<dbReference type="AlphaFoldDB" id="A0A0A1DTV7"/>
<dbReference type="EMBL" id="CP009896">
    <property type="protein sequence ID" value="AIY18850.1"/>
    <property type="molecule type" value="Genomic_DNA"/>
</dbReference>
<name>A0A0A1DTV7_NOCSI</name>
<evidence type="ECO:0000313" key="2">
    <source>
        <dbReference type="Proteomes" id="UP000030300"/>
    </source>
</evidence>
<organism evidence="1 2">
    <name type="scientific">Nocardioides simplex</name>
    <name type="common">Arthrobacter simplex</name>
    <dbReference type="NCBI Taxonomy" id="2045"/>
    <lineage>
        <taxon>Bacteria</taxon>
        <taxon>Bacillati</taxon>
        <taxon>Actinomycetota</taxon>
        <taxon>Actinomycetes</taxon>
        <taxon>Propionibacteriales</taxon>
        <taxon>Nocardioidaceae</taxon>
        <taxon>Pimelobacter</taxon>
    </lineage>
</organism>
<dbReference type="GeneID" id="96611547"/>
<dbReference type="OrthoDB" id="5190387at2"/>
<dbReference type="Proteomes" id="UP000030300">
    <property type="component" value="Chromosome"/>
</dbReference>
<dbReference type="KEGG" id="psim:KR76_22470"/>
<dbReference type="RefSeq" id="WP_038681497.1">
    <property type="nucleotide sequence ID" value="NZ_BJMC01000013.1"/>
</dbReference>
<accession>A0A0A1DTV7</accession>
<dbReference type="HOGENOM" id="CLU_168745_1_1_11"/>
<gene>
    <name evidence="1" type="ORF">KR76_22470</name>
</gene>
<dbReference type="eggNOG" id="ENOG502ZU6B">
    <property type="taxonomic scope" value="Bacteria"/>
</dbReference>
<sequence>MRIRVTRSARKHRVGNGHIIAALVSADEPIIDGDARTYVGVDDRGVALEIVVVPDDRRPGGWAVIHAMPTSYRIRSVGGGHREG</sequence>